<dbReference type="RefSeq" id="YP_007001502.1">
    <property type="nucleotide sequence ID" value="NC_019443.1"/>
</dbReference>
<proteinExistence type="predicted"/>
<evidence type="ECO:0000313" key="1">
    <source>
        <dbReference type="EMBL" id="AFD02851.1"/>
    </source>
</evidence>
<reference evidence="1 2" key="1">
    <citation type="submission" date="2011-07" db="EMBL/GenBank/DDBJ databases">
        <title>Viral Tagging: a high-throughput approach to explore virus-host interactions.</title>
        <authorList>
            <person name="Deng L."/>
            <person name="Sullivan M.B."/>
            <person name="Poulos B."/>
            <person name="Ignacio Espinoza J.C."/>
        </authorList>
    </citation>
    <scope>NUCLEOTIDE SEQUENCE [LARGE SCALE GENOMIC DNA]</scope>
</reference>
<dbReference type="GeneID" id="14005275"/>
<dbReference type="KEGG" id="vg:14005275"/>
<dbReference type="OrthoDB" id="9331at10239"/>
<protein>
    <submittedName>
        <fullName evidence="1">Uncharacterized protein</fullName>
    </submittedName>
</protein>
<keyword evidence="2" id="KW-1185">Reference proteome</keyword>
<dbReference type="Proteomes" id="UP000007597">
    <property type="component" value="Segment"/>
</dbReference>
<organism evidence="1 2">
    <name type="scientific">Synechococcus phage metaG-MbCM1</name>
    <dbReference type="NCBI Taxonomy" id="1079999"/>
    <lineage>
        <taxon>Viruses</taxon>
        <taxon>Duplodnaviria</taxon>
        <taxon>Heunggongvirae</taxon>
        <taxon>Uroviricota</taxon>
        <taxon>Caudoviricetes</taxon>
        <taxon>Pantevenvirales</taxon>
        <taxon>Kyanoviridae</taxon>
        <taxon>Galenevirus</taxon>
        <taxon>Galenevirus mbcm1</taxon>
    </lineage>
</organism>
<accession>H8ZMZ0</accession>
<dbReference type="EMBL" id="JN371769">
    <property type="protein sequence ID" value="AFD02851.1"/>
    <property type="molecule type" value="Genomic_DNA"/>
</dbReference>
<name>H8ZMZ0_9CAUD</name>
<evidence type="ECO:0000313" key="2">
    <source>
        <dbReference type="Proteomes" id="UP000007597"/>
    </source>
</evidence>
<sequence length="280" mass="31303">MAIPNKETARPVASVGGGVGAFMETMLKDETMRPSTLNKYSVNFASPPILLSKSVGGKSQADNLQLETKTPANLLDYYAKSVSLPSRQITTGQFQPPGASVRYATNQAFSQMQIEFLVPASQYTRSIFETWVNRISRDSNQMVDFYQEYCSPRVRVYKWETQQAQNVLTGCWEMRNVFPYNIGSIQLNNEQNQIMSLSMGFYYERYRFYSADAFSDPGLRNQITVPGSIGDTFKADETSGNTTVNTTPKYSGETYTVSGVTYRSDTGQPISFDGSYTGPR</sequence>